<proteinExistence type="predicted"/>
<dbReference type="AlphaFoldDB" id="A0A0L8H0M2"/>
<dbReference type="EMBL" id="KQ419638">
    <property type="protein sequence ID" value="KOF82753.1"/>
    <property type="molecule type" value="Genomic_DNA"/>
</dbReference>
<protein>
    <submittedName>
        <fullName evidence="2">Uncharacterized protein</fullName>
    </submittedName>
</protein>
<evidence type="ECO:0000313" key="2">
    <source>
        <dbReference type="EMBL" id="KOF82753.1"/>
    </source>
</evidence>
<sequence>MMMMMMISSNVWPQPKPHQFLVEFPPPLSLKSFFSYKLVEGPPYCFYRVFSCFFFCSFVDYDSSILIPSGQTEHNAFSKIPSSMCSIFLFCTEYTLYTTVFLLISSIFFWGGDTLTSPPTLDAPFSSLLIFARFTSFSLLLLLQRSSSFSDIHPSFSLR</sequence>
<reference evidence="2" key="1">
    <citation type="submission" date="2015-07" db="EMBL/GenBank/DDBJ databases">
        <title>MeaNS - Measles Nucleotide Surveillance Program.</title>
        <authorList>
            <person name="Tran T."/>
            <person name="Druce J."/>
        </authorList>
    </citation>
    <scope>NUCLEOTIDE SEQUENCE</scope>
    <source>
        <strain evidence="2">UCB-OBI-ISO-001</strain>
        <tissue evidence="2">Gonad</tissue>
    </source>
</reference>
<keyword evidence="1" id="KW-1133">Transmembrane helix</keyword>
<gene>
    <name evidence="2" type="ORF">OCBIM_22024835mg</name>
</gene>
<keyword evidence="1" id="KW-0472">Membrane</keyword>
<organism evidence="2">
    <name type="scientific">Octopus bimaculoides</name>
    <name type="common">California two-spotted octopus</name>
    <dbReference type="NCBI Taxonomy" id="37653"/>
    <lineage>
        <taxon>Eukaryota</taxon>
        <taxon>Metazoa</taxon>
        <taxon>Spiralia</taxon>
        <taxon>Lophotrochozoa</taxon>
        <taxon>Mollusca</taxon>
        <taxon>Cephalopoda</taxon>
        <taxon>Coleoidea</taxon>
        <taxon>Octopodiformes</taxon>
        <taxon>Octopoda</taxon>
        <taxon>Incirrata</taxon>
        <taxon>Octopodidae</taxon>
        <taxon>Octopus</taxon>
    </lineage>
</organism>
<evidence type="ECO:0000256" key="1">
    <source>
        <dbReference type="SAM" id="Phobius"/>
    </source>
</evidence>
<accession>A0A0L8H0M2</accession>
<feature type="transmembrane region" description="Helical" evidence="1">
    <location>
        <begin position="123"/>
        <end position="143"/>
    </location>
</feature>
<keyword evidence="1" id="KW-0812">Transmembrane</keyword>
<name>A0A0L8H0M2_OCTBM</name>
<feature type="transmembrane region" description="Helical" evidence="1">
    <location>
        <begin position="87"/>
        <end position="111"/>
    </location>
</feature>